<evidence type="ECO:0000313" key="2">
    <source>
        <dbReference type="Proteomes" id="UP001219525"/>
    </source>
</evidence>
<protein>
    <submittedName>
        <fullName evidence="1">Uncharacterized protein</fullName>
    </submittedName>
</protein>
<proteinExistence type="predicted"/>
<name>A0AAD6VBR6_9AGAR</name>
<gene>
    <name evidence="1" type="ORF">GGX14DRAFT_397033</name>
</gene>
<organism evidence="1 2">
    <name type="scientific">Mycena pura</name>
    <dbReference type="NCBI Taxonomy" id="153505"/>
    <lineage>
        <taxon>Eukaryota</taxon>
        <taxon>Fungi</taxon>
        <taxon>Dikarya</taxon>
        <taxon>Basidiomycota</taxon>
        <taxon>Agaricomycotina</taxon>
        <taxon>Agaricomycetes</taxon>
        <taxon>Agaricomycetidae</taxon>
        <taxon>Agaricales</taxon>
        <taxon>Marasmiineae</taxon>
        <taxon>Mycenaceae</taxon>
        <taxon>Mycena</taxon>
    </lineage>
</organism>
<evidence type="ECO:0000313" key="1">
    <source>
        <dbReference type="EMBL" id="KAJ7206650.1"/>
    </source>
</evidence>
<keyword evidence="2" id="KW-1185">Reference proteome</keyword>
<sequence>MPVIGWKLTCGAELCIQEARKSSTDTTSNSAGVLGHVQDSVPESYKERASRMATRLKIVAAGKPAGTALHTAALIYHESGSGSQTEEKIRLAVVTRCSNAKGVNTQIGNIIKLYGVSEFAP</sequence>
<reference evidence="1" key="1">
    <citation type="submission" date="2023-03" db="EMBL/GenBank/DDBJ databases">
        <title>Massive genome expansion in bonnet fungi (Mycena s.s.) driven by repeated elements and novel gene families across ecological guilds.</title>
        <authorList>
            <consortium name="Lawrence Berkeley National Laboratory"/>
            <person name="Harder C.B."/>
            <person name="Miyauchi S."/>
            <person name="Viragh M."/>
            <person name="Kuo A."/>
            <person name="Thoen E."/>
            <person name="Andreopoulos B."/>
            <person name="Lu D."/>
            <person name="Skrede I."/>
            <person name="Drula E."/>
            <person name="Henrissat B."/>
            <person name="Morin E."/>
            <person name="Kohler A."/>
            <person name="Barry K."/>
            <person name="LaButti K."/>
            <person name="Morin E."/>
            <person name="Salamov A."/>
            <person name="Lipzen A."/>
            <person name="Mereny Z."/>
            <person name="Hegedus B."/>
            <person name="Baldrian P."/>
            <person name="Stursova M."/>
            <person name="Weitz H."/>
            <person name="Taylor A."/>
            <person name="Grigoriev I.V."/>
            <person name="Nagy L.G."/>
            <person name="Martin F."/>
            <person name="Kauserud H."/>
        </authorList>
    </citation>
    <scope>NUCLEOTIDE SEQUENCE</scope>
    <source>
        <strain evidence="1">9144</strain>
    </source>
</reference>
<dbReference type="EMBL" id="JARJCW010000039">
    <property type="protein sequence ID" value="KAJ7206650.1"/>
    <property type="molecule type" value="Genomic_DNA"/>
</dbReference>
<accession>A0AAD6VBR6</accession>
<dbReference type="Proteomes" id="UP001219525">
    <property type="component" value="Unassembled WGS sequence"/>
</dbReference>
<dbReference type="AlphaFoldDB" id="A0AAD6VBR6"/>
<comment type="caution">
    <text evidence="1">The sequence shown here is derived from an EMBL/GenBank/DDBJ whole genome shotgun (WGS) entry which is preliminary data.</text>
</comment>